<dbReference type="Gene3D" id="2.60.40.4100">
    <property type="entry name" value="Zona pellucida, ZP-C domain"/>
    <property type="match status" value="1"/>
</dbReference>
<dbReference type="AlphaFoldDB" id="A0A0N5CZJ9"/>
<organism evidence="4">
    <name type="scientific">Thelazia callipaeda</name>
    <name type="common">Oriental eyeworm</name>
    <name type="synonym">Parasitic nematode</name>
    <dbReference type="NCBI Taxonomy" id="103827"/>
    <lineage>
        <taxon>Eukaryota</taxon>
        <taxon>Metazoa</taxon>
        <taxon>Ecdysozoa</taxon>
        <taxon>Nematoda</taxon>
        <taxon>Chromadorea</taxon>
        <taxon>Rhabditida</taxon>
        <taxon>Spirurina</taxon>
        <taxon>Spiruromorpha</taxon>
        <taxon>Thelazioidea</taxon>
        <taxon>Thelaziidae</taxon>
        <taxon>Thelazia</taxon>
    </lineage>
</organism>
<evidence type="ECO:0000256" key="1">
    <source>
        <dbReference type="SAM" id="Phobius"/>
    </source>
</evidence>
<name>A0A0N5CZJ9_THECL</name>
<reference evidence="4" key="1">
    <citation type="submission" date="2017-02" db="UniProtKB">
        <authorList>
            <consortium name="WormBaseParasite"/>
        </authorList>
    </citation>
    <scope>IDENTIFICATION</scope>
</reference>
<dbReference type="WBParaSite" id="TCLT_0000591901-mRNA-1">
    <property type="protein sequence ID" value="TCLT_0000591901-mRNA-1"/>
    <property type="gene ID" value="TCLT_0000591901"/>
</dbReference>
<dbReference type="InterPro" id="IPR042235">
    <property type="entry name" value="ZP-C_dom"/>
</dbReference>
<keyword evidence="1" id="KW-0812">Transmembrane</keyword>
<sequence length="445" mass="49583">MIWRGRICIGDDKSGACCSQLNMIQEYGAVSNLFQYHIVSVGYSKCGIEKTFFTGGFNFIAKVYFSGVISLREQFEVQCAVPFVESHVKARMVASGRPIRISSVDFTSSTSVTEVKPVSVRLGSNLHIAIEPTLKEMQERLHTYPLNCWVTVASSSVESTVTPIVVARRYFIKNGCPSTDDNSLLAFLEQKTGIGRFAEWTKVTIPITRNLVITSLLNGSVPVDESVEYGRISLHCDIVFCTGQKLKGFQNTPMCPHASFCSPSSQEQQHLPYWIEPYIERAVTVSLPSPIRILLANASEPSLDSNDMLSLPEDIVTETNEDAYNAVYDSKCARVCAVAVEEALRKDSVECRFDGIPVYVVIIIAIISFGFGVAFVATLWLIHNKTDIFLTDPLRKIRCADQSGRGMPLNALYRDSVIRPYNNAFMIPCGTTMTEREQLVYDRPR</sequence>
<keyword evidence="1" id="KW-0472">Membrane</keyword>
<evidence type="ECO:0000313" key="4">
    <source>
        <dbReference type="WBParaSite" id="TCLT_0000591901-mRNA-1"/>
    </source>
</evidence>
<keyword evidence="1" id="KW-1133">Transmembrane helix</keyword>
<evidence type="ECO:0000313" key="3">
    <source>
        <dbReference type="Proteomes" id="UP000276776"/>
    </source>
</evidence>
<proteinExistence type="predicted"/>
<evidence type="ECO:0000313" key="2">
    <source>
        <dbReference type="EMBL" id="VDN03203.1"/>
    </source>
</evidence>
<reference evidence="2 3" key="2">
    <citation type="submission" date="2018-11" db="EMBL/GenBank/DDBJ databases">
        <authorList>
            <consortium name="Pathogen Informatics"/>
        </authorList>
    </citation>
    <scope>NUCLEOTIDE SEQUENCE [LARGE SCALE GENOMIC DNA]</scope>
</reference>
<accession>A0A0N5CZJ9</accession>
<dbReference type="Proteomes" id="UP000276776">
    <property type="component" value="Unassembled WGS sequence"/>
</dbReference>
<protein>
    <submittedName>
        <fullName evidence="4">ZP domain-containing protein</fullName>
    </submittedName>
</protein>
<dbReference type="EMBL" id="UYYF01004372">
    <property type="protein sequence ID" value="VDN03203.1"/>
    <property type="molecule type" value="Genomic_DNA"/>
</dbReference>
<dbReference type="OrthoDB" id="5847186at2759"/>
<dbReference type="OMA" id="QCAVPFV"/>
<keyword evidence="3" id="KW-1185">Reference proteome</keyword>
<gene>
    <name evidence="2" type="ORF">TCLT_LOCUS5908</name>
</gene>
<feature type="transmembrane region" description="Helical" evidence="1">
    <location>
        <begin position="356"/>
        <end position="382"/>
    </location>
</feature>